<gene>
    <name evidence="4" type="ORF">BG57_02465</name>
    <name evidence="3" type="ORF">GCM10010985_17600</name>
</gene>
<dbReference type="Proteomes" id="UP000597138">
    <property type="component" value="Unassembled WGS sequence"/>
</dbReference>
<accession>A0A069P4K1</accession>
<organism evidence="4 5">
    <name type="scientific">Caballeronia grimmiae</name>
    <dbReference type="NCBI Taxonomy" id="1071679"/>
    <lineage>
        <taxon>Bacteria</taxon>
        <taxon>Pseudomonadati</taxon>
        <taxon>Pseudomonadota</taxon>
        <taxon>Betaproteobacteria</taxon>
        <taxon>Burkholderiales</taxon>
        <taxon>Burkholderiaceae</taxon>
        <taxon>Caballeronia</taxon>
    </lineage>
</organism>
<dbReference type="Proteomes" id="UP000027439">
    <property type="component" value="Unassembled WGS sequence"/>
</dbReference>
<keyword evidence="1" id="KW-0732">Signal</keyword>
<protein>
    <submittedName>
        <fullName evidence="4">Photosystem reaction center subunit H</fullName>
    </submittedName>
</protein>
<name>A0A069P4K1_9BURK</name>
<proteinExistence type="predicted"/>
<evidence type="ECO:0000313" key="5">
    <source>
        <dbReference type="Proteomes" id="UP000027439"/>
    </source>
</evidence>
<dbReference type="eggNOG" id="COG3861">
    <property type="taxonomic scope" value="Bacteria"/>
</dbReference>
<feature type="chain" id="PRO_5001663963" evidence="1">
    <location>
        <begin position="25"/>
        <end position="145"/>
    </location>
</feature>
<comment type="caution">
    <text evidence="4">The sequence shown here is derived from an EMBL/GenBank/DDBJ whole genome shotgun (WGS) entry which is preliminary data.</text>
</comment>
<feature type="domain" description="PRC-barrel" evidence="2">
    <location>
        <begin position="51"/>
        <end position="113"/>
    </location>
</feature>
<reference evidence="3" key="4">
    <citation type="submission" date="2024-05" db="EMBL/GenBank/DDBJ databases">
        <authorList>
            <person name="Sun Q."/>
            <person name="Zhou Y."/>
        </authorList>
    </citation>
    <scope>NUCLEOTIDE SEQUENCE</scope>
    <source>
        <strain evidence="3">CGMCC 1.11013</strain>
    </source>
</reference>
<dbReference type="Pfam" id="PF05239">
    <property type="entry name" value="PRC"/>
    <property type="match status" value="1"/>
</dbReference>
<evidence type="ECO:0000313" key="6">
    <source>
        <dbReference type="Proteomes" id="UP000597138"/>
    </source>
</evidence>
<dbReference type="OrthoDB" id="8759924at2"/>
<dbReference type="InterPro" id="IPR011033">
    <property type="entry name" value="PRC_barrel-like_sf"/>
</dbReference>
<evidence type="ECO:0000259" key="2">
    <source>
        <dbReference type="Pfam" id="PF05239"/>
    </source>
</evidence>
<dbReference type="InterPro" id="IPR027275">
    <property type="entry name" value="PRC-brl_dom"/>
</dbReference>
<dbReference type="SUPFAM" id="SSF50346">
    <property type="entry name" value="PRC-barrel domain"/>
    <property type="match status" value="1"/>
</dbReference>
<dbReference type="Gene3D" id="2.30.30.240">
    <property type="entry name" value="PRC-barrel domain"/>
    <property type="match status" value="1"/>
</dbReference>
<keyword evidence="6" id="KW-1185">Reference proteome</keyword>
<evidence type="ECO:0000313" key="4">
    <source>
        <dbReference type="EMBL" id="KDR34834.1"/>
    </source>
</evidence>
<reference evidence="4 5" key="2">
    <citation type="submission" date="2014-03" db="EMBL/GenBank/DDBJ databases">
        <title>Draft Genome Sequences of Four Burkholderia Strains.</title>
        <authorList>
            <person name="Liu X.Y."/>
            <person name="Li C.X."/>
            <person name="Xu J.H."/>
        </authorList>
    </citation>
    <scope>NUCLEOTIDE SEQUENCE [LARGE SCALE GENOMIC DNA]</scope>
    <source>
        <strain evidence="4 5">R27</strain>
    </source>
</reference>
<reference evidence="3" key="1">
    <citation type="journal article" date="2014" name="Int. J. Syst. Evol. Microbiol.">
        <title>Complete genome of a new Firmicutes species belonging to the dominant human colonic microbiota ('Ruminococcus bicirculans') reveals two chromosomes and a selective capacity to utilize plant glucans.</title>
        <authorList>
            <consortium name="NISC Comparative Sequencing Program"/>
            <person name="Wegmann U."/>
            <person name="Louis P."/>
            <person name="Goesmann A."/>
            <person name="Henrissat B."/>
            <person name="Duncan S.H."/>
            <person name="Flint H.J."/>
        </authorList>
    </citation>
    <scope>NUCLEOTIDE SEQUENCE</scope>
    <source>
        <strain evidence="3">CGMCC 1.11013</strain>
    </source>
</reference>
<sequence length="145" mass="15269">MNLKLVASLVASSAIGLVSTPSLAQVAGAQPLGVSVEVSTAIIDGWSVRKSILNKPVVNDQGARVGVIHDIIVAPDRSVSFAIIAANQFLGVSRHDVAIPIEQLDFKNGKLVLAGATKDAIKALPEFEYTKVKAAPVPRAQFEHH</sequence>
<dbReference type="EMBL" id="JFHE01000010">
    <property type="protein sequence ID" value="KDR34834.1"/>
    <property type="molecule type" value="Genomic_DNA"/>
</dbReference>
<dbReference type="EMBL" id="BMEG01000002">
    <property type="protein sequence ID" value="GGD64018.1"/>
    <property type="molecule type" value="Genomic_DNA"/>
</dbReference>
<dbReference type="STRING" id="1071679.BG57_02465"/>
<feature type="signal peptide" evidence="1">
    <location>
        <begin position="1"/>
        <end position="24"/>
    </location>
</feature>
<dbReference type="AlphaFoldDB" id="A0A069P4K1"/>
<evidence type="ECO:0000256" key="1">
    <source>
        <dbReference type="SAM" id="SignalP"/>
    </source>
</evidence>
<evidence type="ECO:0000313" key="3">
    <source>
        <dbReference type="EMBL" id="GGD64018.1"/>
    </source>
</evidence>
<reference evidence="6" key="3">
    <citation type="journal article" date="2019" name="Int. J. Syst. Evol. Microbiol.">
        <title>The Global Catalogue of Microorganisms (GCM) 10K type strain sequencing project: providing services to taxonomists for standard genome sequencing and annotation.</title>
        <authorList>
            <consortium name="The Broad Institute Genomics Platform"/>
            <consortium name="The Broad Institute Genome Sequencing Center for Infectious Disease"/>
            <person name="Wu L."/>
            <person name="Ma J."/>
        </authorList>
    </citation>
    <scope>NUCLEOTIDE SEQUENCE [LARGE SCALE GENOMIC DNA]</scope>
    <source>
        <strain evidence="6">CGMCC 1.11013</strain>
    </source>
</reference>
<dbReference type="RefSeq" id="WP_035963645.1">
    <property type="nucleotide sequence ID" value="NZ_BMEG01000002.1"/>
</dbReference>